<protein>
    <submittedName>
        <fullName evidence="1">Uncharacterized protein</fullName>
    </submittedName>
</protein>
<name>A0A239CX38_9FLAO</name>
<evidence type="ECO:0000313" key="1">
    <source>
        <dbReference type="EMBL" id="SNS24670.1"/>
    </source>
</evidence>
<accession>A0A239CX38</accession>
<dbReference type="Proteomes" id="UP000198379">
    <property type="component" value="Unassembled WGS sequence"/>
</dbReference>
<evidence type="ECO:0000313" key="2">
    <source>
        <dbReference type="Proteomes" id="UP000198379"/>
    </source>
</evidence>
<dbReference type="OrthoDB" id="1438005at2"/>
<dbReference type="EMBL" id="FZNY01000009">
    <property type="protein sequence ID" value="SNS24670.1"/>
    <property type="molecule type" value="Genomic_DNA"/>
</dbReference>
<dbReference type="AlphaFoldDB" id="A0A239CX38"/>
<sequence length="208" mass="24315">MNSKKQHIIFTCITCFVVLLSCTQKITDPNIILFQQELGEENIAMIDLLVEEFEDHLESHYPKLNTKEAYTQFLKDISDQDTSNDSLLITYQSKASRENYRKSALYKDIYIKEPYHQKIEGLVELNQPPPDKNNPINEPDSIWRVNNIGKYMRALFAIEGDSLVQTYFRSRESSGLMSTNRFAKGIQYYKPDFDNYIHKRIVVIENSL</sequence>
<proteinExistence type="predicted"/>
<gene>
    <name evidence="1" type="ORF">SAMN06265376_10925</name>
</gene>
<reference evidence="1 2" key="1">
    <citation type="submission" date="2017-06" db="EMBL/GenBank/DDBJ databases">
        <authorList>
            <person name="Kim H.J."/>
            <person name="Triplett B.A."/>
        </authorList>
    </citation>
    <scope>NUCLEOTIDE SEQUENCE [LARGE SCALE GENOMIC DNA]</scope>
    <source>
        <strain evidence="1 2">DSM 25597</strain>
    </source>
</reference>
<dbReference type="PROSITE" id="PS51257">
    <property type="entry name" value="PROKAR_LIPOPROTEIN"/>
    <property type="match status" value="1"/>
</dbReference>
<organism evidence="1 2">
    <name type="scientific">Dokdonia pacifica</name>
    <dbReference type="NCBI Taxonomy" id="1627892"/>
    <lineage>
        <taxon>Bacteria</taxon>
        <taxon>Pseudomonadati</taxon>
        <taxon>Bacteroidota</taxon>
        <taxon>Flavobacteriia</taxon>
        <taxon>Flavobacteriales</taxon>
        <taxon>Flavobacteriaceae</taxon>
        <taxon>Dokdonia</taxon>
    </lineage>
</organism>
<dbReference type="RefSeq" id="WP_089373517.1">
    <property type="nucleotide sequence ID" value="NZ_BMEP01000001.1"/>
</dbReference>
<keyword evidence="2" id="KW-1185">Reference proteome</keyword>